<name>A0A3L8T0Q2_CHLGU</name>
<dbReference type="Gene3D" id="2.60.120.290">
    <property type="entry name" value="Spermadhesin, CUB domain"/>
    <property type="match status" value="1"/>
</dbReference>
<dbReference type="Proteomes" id="UP000276834">
    <property type="component" value="Unassembled WGS sequence"/>
</dbReference>
<reference evidence="1 2" key="1">
    <citation type="journal article" date="2018" name="Proc. R. Soc. B">
        <title>A non-coding region near Follistatin controls head colour polymorphism in the Gouldian finch.</title>
        <authorList>
            <person name="Toomey M.B."/>
            <person name="Marques C.I."/>
            <person name="Andrade P."/>
            <person name="Araujo P.M."/>
            <person name="Sabatino S."/>
            <person name="Gazda M.A."/>
            <person name="Afonso S."/>
            <person name="Lopes R.J."/>
            <person name="Corbo J.C."/>
            <person name="Carneiro M."/>
        </authorList>
    </citation>
    <scope>NUCLEOTIDE SEQUENCE [LARGE SCALE GENOMIC DNA]</scope>
    <source>
        <strain evidence="1">Red01</strain>
        <tissue evidence="1">Muscle</tissue>
    </source>
</reference>
<dbReference type="EMBL" id="QUSF01000003">
    <property type="protein sequence ID" value="RLW11185.1"/>
    <property type="molecule type" value="Genomic_DNA"/>
</dbReference>
<protein>
    <submittedName>
        <fullName evidence="1">Uncharacterized protein</fullName>
    </submittedName>
</protein>
<comment type="caution">
    <text evidence="1">The sequence shown here is derived from an EMBL/GenBank/DDBJ whole genome shotgun (WGS) entry which is preliminary data.</text>
</comment>
<evidence type="ECO:0000313" key="1">
    <source>
        <dbReference type="EMBL" id="RLW11185.1"/>
    </source>
</evidence>
<organism evidence="1 2">
    <name type="scientific">Chloebia gouldiae</name>
    <name type="common">Gouldian finch</name>
    <name type="synonym">Erythrura gouldiae</name>
    <dbReference type="NCBI Taxonomy" id="44316"/>
    <lineage>
        <taxon>Eukaryota</taxon>
        <taxon>Metazoa</taxon>
        <taxon>Chordata</taxon>
        <taxon>Craniata</taxon>
        <taxon>Vertebrata</taxon>
        <taxon>Euteleostomi</taxon>
        <taxon>Archelosauria</taxon>
        <taxon>Archosauria</taxon>
        <taxon>Dinosauria</taxon>
        <taxon>Saurischia</taxon>
        <taxon>Theropoda</taxon>
        <taxon>Coelurosauria</taxon>
        <taxon>Aves</taxon>
        <taxon>Neognathae</taxon>
        <taxon>Neoaves</taxon>
        <taxon>Telluraves</taxon>
        <taxon>Australaves</taxon>
        <taxon>Passeriformes</taxon>
        <taxon>Passeroidea</taxon>
        <taxon>Passeridae</taxon>
        <taxon>Chloebia</taxon>
    </lineage>
</organism>
<sequence length="84" mass="9159">MSIRDFLHRERSEIFDVHFLFRKSNLKCTKVWRGNNEEAAALLATGCGSSAPDPVVAPNNVITTVFQSQDAPAPGFSASFSSSK</sequence>
<dbReference type="AlphaFoldDB" id="A0A3L8T0Q2"/>
<evidence type="ECO:0000313" key="2">
    <source>
        <dbReference type="Proteomes" id="UP000276834"/>
    </source>
</evidence>
<gene>
    <name evidence="1" type="ORF">DV515_00001477</name>
</gene>
<accession>A0A3L8T0Q2</accession>
<dbReference type="InterPro" id="IPR035914">
    <property type="entry name" value="Sperma_CUB_dom_sf"/>
</dbReference>
<keyword evidence="2" id="KW-1185">Reference proteome</keyword>
<proteinExistence type="predicted"/>
<dbReference type="SUPFAM" id="SSF49854">
    <property type="entry name" value="Spermadhesin, CUB domain"/>
    <property type="match status" value="1"/>
</dbReference>